<protein>
    <submittedName>
        <fullName evidence="2">Uncharacterized protein</fullName>
    </submittedName>
</protein>
<keyword evidence="1" id="KW-0472">Membrane</keyword>
<keyword evidence="1" id="KW-0812">Transmembrane</keyword>
<name>C1F7T0_ACIC5</name>
<evidence type="ECO:0000256" key="1">
    <source>
        <dbReference type="SAM" id="Phobius"/>
    </source>
</evidence>
<dbReference type="InParanoid" id="C1F7T0"/>
<organism evidence="2 3">
    <name type="scientific">Acidobacterium capsulatum (strain ATCC 51196 / DSM 11244 / BCRC 80197 / JCM 7670 / NBRC 15755 / NCIMB 13165 / 161)</name>
    <dbReference type="NCBI Taxonomy" id="240015"/>
    <lineage>
        <taxon>Bacteria</taxon>
        <taxon>Pseudomonadati</taxon>
        <taxon>Acidobacteriota</taxon>
        <taxon>Terriglobia</taxon>
        <taxon>Terriglobales</taxon>
        <taxon>Acidobacteriaceae</taxon>
        <taxon>Acidobacterium</taxon>
    </lineage>
</organism>
<evidence type="ECO:0000313" key="3">
    <source>
        <dbReference type="Proteomes" id="UP000002207"/>
    </source>
</evidence>
<keyword evidence="1" id="KW-1133">Transmembrane helix</keyword>
<keyword evidence="3" id="KW-1185">Reference proteome</keyword>
<dbReference type="Proteomes" id="UP000002207">
    <property type="component" value="Chromosome"/>
</dbReference>
<dbReference type="RefSeq" id="WP_015896932.1">
    <property type="nucleotide sequence ID" value="NC_012483.1"/>
</dbReference>
<reference evidence="2 3" key="1">
    <citation type="journal article" date="2009" name="Appl. Environ. Microbiol.">
        <title>Three genomes from the phylum Acidobacteria provide insight into the lifestyles of these microorganisms in soils.</title>
        <authorList>
            <person name="Ward N.L."/>
            <person name="Challacombe J.F."/>
            <person name="Janssen P.H."/>
            <person name="Henrissat B."/>
            <person name="Coutinho P.M."/>
            <person name="Wu M."/>
            <person name="Xie G."/>
            <person name="Haft D.H."/>
            <person name="Sait M."/>
            <person name="Badger J."/>
            <person name="Barabote R.D."/>
            <person name="Bradley B."/>
            <person name="Brettin T.S."/>
            <person name="Brinkac L.M."/>
            <person name="Bruce D."/>
            <person name="Creasy T."/>
            <person name="Daugherty S.C."/>
            <person name="Davidsen T.M."/>
            <person name="DeBoy R.T."/>
            <person name="Detter J.C."/>
            <person name="Dodson R.J."/>
            <person name="Durkin A.S."/>
            <person name="Ganapathy A."/>
            <person name="Gwinn-Giglio M."/>
            <person name="Han C.S."/>
            <person name="Khouri H."/>
            <person name="Kiss H."/>
            <person name="Kothari S.P."/>
            <person name="Madupu R."/>
            <person name="Nelson K.E."/>
            <person name="Nelson W.C."/>
            <person name="Paulsen I."/>
            <person name="Penn K."/>
            <person name="Ren Q."/>
            <person name="Rosovitz M.J."/>
            <person name="Selengut J.D."/>
            <person name="Shrivastava S."/>
            <person name="Sullivan S.A."/>
            <person name="Tapia R."/>
            <person name="Thompson L.S."/>
            <person name="Watkins K.L."/>
            <person name="Yang Q."/>
            <person name="Yu C."/>
            <person name="Zafar N."/>
            <person name="Zhou L."/>
            <person name="Kuske C.R."/>
        </authorList>
    </citation>
    <scope>NUCLEOTIDE SEQUENCE [LARGE SCALE GENOMIC DNA]</scope>
    <source>
        <strain evidence="3">ATCC 51196 / DSM 11244 / BCRC 80197 / JCM 7670 / NBRC 15755 / NCIMB 13165 / 161</strain>
    </source>
</reference>
<dbReference type="HOGENOM" id="CLU_3003470_0_0_0"/>
<sequence length="56" mass="6293">MWFLHMHEVLYRLSHWEGLIPAILVTVGVGLLVGCSLGCSCGPCKEKDDLFHRHTS</sequence>
<feature type="transmembrane region" description="Helical" evidence="1">
    <location>
        <begin position="20"/>
        <end position="44"/>
    </location>
</feature>
<gene>
    <name evidence="2" type="ordered locus">ACP_1812</name>
</gene>
<proteinExistence type="predicted"/>
<accession>C1F7T0</accession>
<dbReference type="AlphaFoldDB" id="C1F7T0"/>
<dbReference type="KEGG" id="aca:ACP_1812"/>
<evidence type="ECO:0000313" key="2">
    <source>
        <dbReference type="EMBL" id="ACO32144.1"/>
    </source>
</evidence>
<dbReference type="STRING" id="240015.ACP_1812"/>
<dbReference type="EMBL" id="CP001472">
    <property type="protein sequence ID" value="ACO32144.1"/>
    <property type="molecule type" value="Genomic_DNA"/>
</dbReference>